<dbReference type="EMBL" id="JAGTXO010000016">
    <property type="protein sequence ID" value="KAG8463440.1"/>
    <property type="molecule type" value="Genomic_DNA"/>
</dbReference>
<keyword evidence="3" id="KW-1133">Transmembrane helix</keyword>
<organism evidence="5 6">
    <name type="scientific">Diacronema lutheri</name>
    <name type="common">Unicellular marine alga</name>
    <name type="synonym">Monochrysis lutheri</name>
    <dbReference type="NCBI Taxonomy" id="2081491"/>
    <lineage>
        <taxon>Eukaryota</taxon>
        <taxon>Haptista</taxon>
        <taxon>Haptophyta</taxon>
        <taxon>Pavlovophyceae</taxon>
        <taxon>Pavlovales</taxon>
        <taxon>Pavlovaceae</taxon>
        <taxon>Diacronema</taxon>
    </lineage>
</organism>
<dbReference type="InterPro" id="IPR006598">
    <property type="entry name" value="CAP10"/>
</dbReference>
<evidence type="ECO:0000313" key="5">
    <source>
        <dbReference type="EMBL" id="KAG8463440.1"/>
    </source>
</evidence>
<dbReference type="PANTHER" id="PTHR12203">
    <property type="entry name" value="KDEL LYS-ASP-GLU-LEU CONTAINING - RELATED"/>
    <property type="match status" value="1"/>
</dbReference>
<proteinExistence type="inferred from homology"/>
<evidence type="ECO:0000256" key="3">
    <source>
        <dbReference type="SAM" id="Phobius"/>
    </source>
</evidence>
<gene>
    <name evidence="5" type="ORF">KFE25_004951</name>
</gene>
<keyword evidence="2" id="KW-0808">Transferase</keyword>
<accession>A0A8J5XHW6</accession>
<feature type="transmembrane region" description="Helical" evidence="3">
    <location>
        <begin position="491"/>
        <end position="513"/>
    </location>
</feature>
<evidence type="ECO:0000259" key="4">
    <source>
        <dbReference type="SMART" id="SM00672"/>
    </source>
</evidence>
<keyword evidence="3" id="KW-0472">Membrane</keyword>
<keyword evidence="6" id="KW-1185">Reference proteome</keyword>
<feature type="domain" description="Glycosyl transferase CAP10" evidence="4">
    <location>
        <begin position="236"/>
        <end position="428"/>
    </location>
</feature>
<evidence type="ECO:0000256" key="1">
    <source>
        <dbReference type="ARBA" id="ARBA00010118"/>
    </source>
</evidence>
<dbReference type="Pfam" id="PF05686">
    <property type="entry name" value="Glyco_transf_90"/>
    <property type="match status" value="1"/>
</dbReference>
<sequence>MALMLFQPRVQLVPAWTPAPLAALPTIEAAPAGARAEPSCASYAWDNVIGADLAHAAAGARGNTSTRAILHAVNAQRARGAPLILLSARAGRIHVHHATAPWCGRWGRCWFRARALLDGLQLALAPAGGDEGSAPDVDLVLCLADDCDDAAAALPVPPIAFSRTLAPAARVRVDGGPAAAAPPVGGARTVRVPYDYVRVAAAGCAALGAREAARALLGAPLRALTAPRAAAAEAAPVVHPRDGAAPWCGVAHALPWEARAHVAVFRGGWANEQRERLCALAAAAPAALDVALTAVRDARASSCRVAPFESLEEQAGRARMLIDVAGVTWSDRLPRALASGATLLVVARPHGSTDYLQPYLRPWVHYIPVAADLSDLSRRMRWCGEHEAECAAIAARGAALANTYASAAGSRCFLRQLVRAYAERVQRARVVDDCGPAPARACGMHPLQPAPPRSVAGEAALVLSFVVDAAAGRWPPIGVRVWRRRVSGRRLAWATVCSALVALALCTCTLGSWASALHRHLRAAAPRIAPGATRLGAKRAPPALSI</sequence>
<dbReference type="InterPro" id="IPR051091">
    <property type="entry name" value="O-Glucosyltr/Glycosyltrsf_90"/>
</dbReference>
<dbReference type="AlphaFoldDB" id="A0A8J5XHW6"/>
<keyword evidence="3" id="KW-0812">Transmembrane</keyword>
<dbReference type="SMART" id="SM00672">
    <property type="entry name" value="CAP10"/>
    <property type="match status" value="1"/>
</dbReference>
<dbReference type="PANTHER" id="PTHR12203:SF35">
    <property type="entry name" value="PROTEIN O-GLUCOSYLTRANSFERASE 1"/>
    <property type="match status" value="1"/>
</dbReference>
<dbReference type="OrthoDB" id="541052at2759"/>
<name>A0A8J5XHW6_DIALT</name>
<comment type="caution">
    <text evidence="5">The sequence shown here is derived from an EMBL/GenBank/DDBJ whole genome shotgun (WGS) entry which is preliminary data.</text>
</comment>
<evidence type="ECO:0000256" key="2">
    <source>
        <dbReference type="ARBA" id="ARBA00022679"/>
    </source>
</evidence>
<comment type="similarity">
    <text evidence="1">Belongs to the glycosyltransferase 90 family.</text>
</comment>
<dbReference type="GO" id="GO:0016740">
    <property type="term" value="F:transferase activity"/>
    <property type="evidence" value="ECO:0007669"/>
    <property type="project" value="UniProtKB-KW"/>
</dbReference>
<dbReference type="Proteomes" id="UP000751190">
    <property type="component" value="Unassembled WGS sequence"/>
</dbReference>
<evidence type="ECO:0000313" key="6">
    <source>
        <dbReference type="Proteomes" id="UP000751190"/>
    </source>
</evidence>
<protein>
    <recommendedName>
        <fullName evidence="4">Glycosyl transferase CAP10 domain-containing protein</fullName>
    </recommendedName>
</protein>
<reference evidence="5" key="1">
    <citation type="submission" date="2021-05" db="EMBL/GenBank/DDBJ databases">
        <title>The genome of the haptophyte Pavlova lutheri (Diacronema luteri, Pavlovales) - a model for lipid biosynthesis in eukaryotic algae.</title>
        <authorList>
            <person name="Hulatt C.J."/>
            <person name="Posewitz M.C."/>
        </authorList>
    </citation>
    <scope>NUCLEOTIDE SEQUENCE</scope>
    <source>
        <strain evidence="5">NIVA-4/92</strain>
    </source>
</reference>